<organism evidence="2 3">
    <name type="scientific">Pistricoccus aurantiacus</name>
    <dbReference type="NCBI Taxonomy" id="1883414"/>
    <lineage>
        <taxon>Bacteria</taxon>
        <taxon>Pseudomonadati</taxon>
        <taxon>Pseudomonadota</taxon>
        <taxon>Gammaproteobacteria</taxon>
        <taxon>Oceanospirillales</taxon>
        <taxon>Halomonadaceae</taxon>
        <taxon>Pistricoccus</taxon>
    </lineage>
</organism>
<sequence>MIETLIWLIAFGVILFLTLRSWEGSLGHFFEKKMPAILVSGGDDRWVWCPAIAILLATFIVKPVDMLFTLIVLAIVAWVAKLIIGWALSKAKLH</sequence>
<gene>
    <name evidence="2" type="ORF">FGL86_10290</name>
</gene>
<evidence type="ECO:0000256" key="1">
    <source>
        <dbReference type="SAM" id="Phobius"/>
    </source>
</evidence>
<dbReference type="EMBL" id="CP042382">
    <property type="protein sequence ID" value="QEA39426.1"/>
    <property type="molecule type" value="Genomic_DNA"/>
</dbReference>
<keyword evidence="1" id="KW-1133">Transmembrane helix</keyword>
<dbReference type="KEGG" id="paur:FGL86_10290"/>
<dbReference type="OrthoDB" id="6183864at2"/>
<evidence type="ECO:0000313" key="3">
    <source>
        <dbReference type="Proteomes" id="UP000321272"/>
    </source>
</evidence>
<feature type="transmembrane region" description="Helical" evidence="1">
    <location>
        <begin position="68"/>
        <end position="88"/>
    </location>
</feature>
<protein>
    <submittedName>
        <fullName evidence="2">Uncharacterized protein</fullName>
    </submittedName>
</protein>
<accession>A0A5B8SS02</accession>
<reference evidence="2 3" key="1">
    <citation type="submission" date="2019-06" db="EMBL/GenBank/DDBJ databases">
        <title>Genome analyses of bacteria isolated from kimchi.</title>
        <authorList>
            <person name="Lee S."/>
            <person name="Ahn S."/>
            <person name="Roh S."/>
        </authorList>
    </citation>
    <scope>NUCLEOTIDE SEQUENCE [LARGE SCALE GENOMIC DNA]</scope>
    <source>
        <strain evidence="2 3">CBA4606</strain>
    </source>
</reference>
<dbReference type="AlphaFoldDB" id="A0A5B8SS02"/>
<keyword evidence="1" id="KW-0812">Transmembrane</keyword>
<dbReference type="RefSeq" id="WP_147184478.1">
    <property type="nucleotide sequence ID" value="NZ_CP042382.1"/>
</dbReference>
<keyword evidence="3" id="KW-1185">Reference proteome</keyword>
<keyword evidence="1" id="KW-0472">Membrane</keyword>
<proteinExistence type="predicted"/>
<dbReference type="Proteomes" id="UP000321272">
    <property type="component" value="Chromosome"/>
</dbReference>
<evidence type="ECO:0000313" key="2">
    <source>
        <dbReference type="EMBL" id="QEA39426.1"/>
    </source>
</evidence>
<name>A0A5B8SS02_9GAMM</name>